<evidence type="ECO:0000256" key="4">
    <source>
        <dbReference type="SAM" id="MobiDB-lite"/>
    </source>
</evidence>
<dbReference type="EMBL" id="FTNV01000004">
    <property type="protein sequence ID" value="SIS25707.1"/>
    <property type="molecule type" value="Genomic_DNA"/>
</dbReference>
<accession>A0A1N7HLI1</accession>
<feature type="domain" description="Glycosyltransferase 2-like" evidence="5">
    <location>
        <begin position="30"/>
        <end position="158"/>
    </location>
</feature>
<evidence type="ECO:0000256" key="1">
    <source>
        <dbReference type="ARBA" id="ARBA00006739"/>
    </source>
</evidence>
<dbReference type="Gene3D" id="3.90.550.10">
    <property type="entry name" value="Spore Coat Polysaccharide Biosynthesis Protein SpsA, Chain A"/>
    <property type="match status" value="1"/>
</dbReference>
<dbReference type="InterPro" id="IPR001173">
    <property type="entry name" value="Glyco_trans_2-like"/>
</dbReference>
<dbReference type="STRING" id="573024.SAMN05216208_3330"/>
<organism evidence="6 7">
    <name type="scientific">Roseovarius nanhaiticus</name>
    <dbReference type="NCBI Taxonomy" id="573024"/>
    <lineage>
        <taxon>Bacteria</taxon>
        <taxon>Pseudomonadati</taxon>
        <taxon>Pseudomonadota</taxon>
        <taxon>Alphaproteobacteria</taxon>
        <taxon>Rhodobacterales</taxon>
        <taxon>Roseobacteraceae</taxon>
        <taxon>Roseovarius</taxon>
    </lineage>
</organism>
<dbReference type="PANTHER" id="PTHR43179">
    <property type="entry name" value="RHAMNOSYLTRANSFERASE WBBL"/>
    <property type="match status" value="1"/>
</dbReference>
<dbReference type="GO" id="GO:0016757">
    <property type="term" value="F:glycosyltransferase activity"/>
    <property type="evidence" value="ECO:0007669"/>
    <property type="project" value="UniProtKB-KW"/>
</dbReference>
<dbReference type="PANTHER" id="PTHR43179:SF12">
    <property type="entry name" value="GALACTOFURANOSYLTRANSFERASE GLFT2"/>
    <property type="match status" value="1"/>
</dbReference>
<dbReference type="Pfam" id="PF00535">
    <property type="entry name" value="Glycos_transf_2"/>
    <property type="match status" value="1"/>
</dbReference>
<evidence type="ECO:0000256" key="2">
    <source>
        <dbReference type="ARBA" id="ARBA00022676"/>
    </source>
</evidence>
<proteinExistence type="inferred from homology"/>
<feature type="region of interest" description="Disordered" evidence="4">
    <location>
        <begin position="346"/>
        <end position="365"/>
    </location>
</feature>
<dbReference type="OrthoDB" id="7665907at2"/>
<name>A0A1N7HLI1_9RHOB</name>
<evidence type="ECO:0000259" key="5">
    <source>
        <dbReference type="Pfam" id="PF00535"/>
    </source>
</evidence>
<keyword evidence="3 6" id="KW-0808">Transferase</keyword>
<evidence type="ECO:0000313" key="7">
    <source>
        <dbReference type="Proteomes" id="UP000186019"/>
    </source>
</evidence>
<keyword evidence="2" id="KW-0328">Glycosyltransferase</keyword>
<sequence>MICRDSFTQDSCAQSRGDPAKSSGSRLVAVVVTHNRLSQLKTTLAQLLASPAHELQAILVIDNAATDGTSTWLARQRDRRLIVHRVGTNVGGAGGFSIGIALAQERFDPDWVVVMDDDARPTPGALAAFHARDKTGIDAVAAAVRFPDGRICEMNRPARNPFWSARAFLDTALKGRRGFHLGAEAYRSRATTSIDVTSFVGFFISRQGMARAGLPDPGLFLYGDDGLYTLGLRNAGGRMVFDPTVRFEHDCSTFAAEQRGRFVPLWKVYYYHRNLLLLYRLAAGWMFWPALAVILPKWLWKARVHGGDRAVFLSLMLRAVRDGLLRTTDVPHDSVLGWARRPRRLSGSGYRGDSAAAKPCPETAR</sequence>
<gene>
    <name evidence="6" type="ORF">SAMN05421666_3354</name>
</gene>
<protein>
    <submittedName>
        <fullName evidence="6">Glycosyltransferase, GT2 family</fullName>
    </submittedName>
</protein>
<comment type="similarity">
    <text evidence="1">Belongs to the glycosyltransferase 2 family.</text>
</comment>
<dbReference type="InterPro" id="IPR029044">
    <property type="entry name" value="Nucleotide-diphossugar_trans"/>
</dbReference>
<keyword evidence="7" id="KW-1185">Reference proteome</keyword>
<dbReference type="RefSeq" id="WP_076535458.1">
    <property type="nucleotide sequence ID" value="NZ_FOAC01000004.1"/>
</dbReference>
<feature type="compositionally biased region" description="Polar residues" evidence="4">
    <location>
        <begin position="1"/>
        <end position="14"/>
    </location>
</feature>
<dbReference type="AlphaFoldDB" id="A0A1N7HLI1"/>
<dbReference type="SUPFAM" id="SSF53448">
    <property type="entry name" value="Nucleotide-diphospho-sugar transferases"/>
    <property type="match status" value="1"/>
</dbReference>
<reference evidence="6 7" key="1">
    <citation type="submission" date="2017-01" db="EMBL/GenBank/DDBJ databases">
        <authorList>
            <person name="Mah S.A."/>
            <person name="Swanson W.J."/>
            <person name="Moy G.W."/>
            <person name="Vacquier V.D."/>
        </authorList>
    </citation>
    <scope>NUCLEOTIDE SEQUENCE [LARGE SCALE GENOMIC DNA]</scope>
    <source>
        <strain evidence="6 7">DSM 29590</strain>
    </source>
</reference>
<evidence type="ECO:0000256" key="3">
    <source>
        <dbReference type="ARBA" id="ARBA00022679"/>
    </source>
</evidence>
<dbReference type="Proteomes" id="UP000186019">
    <property type="component" value="Unassembled WGS sequence"/>
</dbReference>
<evidence type="ECO:0000313" key="6">
    <source>
        <dbReference type="EMBL" id="SIS25707.1"/>
    </source>
</evidence>
<feature type="region of interest" description="Disordered" evidence="4">
    <location>
        <begin position="1"/>
        <end position="22"/>
    </location>
</feature>